<sequence>MTKKNGRLRSSILPSGFGDLATYGRVALEKEKGRNSPTLGTESVRAKAAVSAVGGLVEPKPQLEILGIETYEGEIVHAARWKPDFILQGKEATVIGTGCNARQVMP</sequence>
<dbReference type="EMBL" id="KN847476">
    <property type="protein sequence ID" value="KIX08109.1"/>
    <property type="molecule type" value="Genomic_DNA"/>
</dbReference>
<evidence type="ECO:0000256" key="2">
    <source>
        <dbReference type="ARBA" id="ARBA00010139"/>
    </source>
</evidence>
<evidence type="ECO:0000256" key="1">
    <source>
        <dbReference type="ARBA" id="ARBA00001974"/>
    </source>
</evidence>
<proteinExistence type="inferred from homology"/>
<accession>A0A0D2IQC4</accession>
<gene>
    <name evidence="3" type="ORF">Z518_02765</name>
</gene>
<dbReference type="SUPFAM" id="SSF51905">
    <property type="entry name" value="FAD/NAD(P)-binding domain"/>
    <property type="match status" value="1"/>
</dbReference>
<dbReference type="HOGENOM" id="CLU_2224668_0_0_1"/>
<dbReference type="GeneID" id="25290836"/>
<dbReference type="RefSeq" id="XP_013275245.1">
    <property type="nucleotide sequence ID" value="XM_013419791.1"/>
</dbReference>
<dbReference type="PANTHER" id="PTHR42877:SF10">
    <property type="entry name" value="L-ORNITHINE N(5)-OXYGENASE"/>
    <property type="match status" value="1"/>
</dbReference>
<evidence type="ECO:0000313" key="3">
    <source>
        <dbReference type="EMBL" id="KIX08109.1"/>
    </source>
</evidence>
<name>A0A0D2IQC4_9EURO</name>
<evidence type="ECO:0000313" key="4">
    <source>
        <dbReference type="Proteomes" id="UP000053617"/>
    </source>
</evidence>
<dbReference type="OrthoDB" id="74360at2759"/>
<organism evidence="3 4">
    <name type="scientific">Rhinocladiella mackenziei CBS 650.93</name>
    <dbReference type="NCBI Taxonomy" id="1442369"/>
    <lineage>
        <taxon>Eukaryota</taxon>
        <taxon>Fungi</taxon>
        <taxon>Dikarya</taxon>
        <taxon>Ascomycota</taxon>
        <taxon>Pezizomycotina</taxon>
        <taxon>Eurotiomycetes</taxon>
        <taxon>Chaetothyriomycetidae</taxon>
        <taxon>Chaetothyriales</taxon>
        <taxon>Herpotrichiellaceae</taxon>
        <taxon>Rhinocladiella</taxon>
    </lineage>
</organism>
<dbReference type="InterPro" id="IPR051209">
    <property type="entry name" value="FAD-bind_Monooxygenase_sf"/>
</dbReference>
<reference evidence="3 4" key="1">
    <citation type="submission" date="2015-01" db="EMBL/GenBank/DDBJ databases">
        <title>The Genome Sequence of Rhinocladiella mackenzie CBS 650.93.</title>
        <authorList>
            <consortium name="The Broad Institute Genomics Platform"/>
            <person name="Cuomo C."/>
            <person name="de Hoog S."/>
            <person name="Gorbushina A."/>
            <person name="Stielow B."/>
            <person name="Teixiera M."/>
            <person name="Abouelleil A."/>
            <person name="Chapman S.B."/>
            <person name="Priest M."/>
            <person name="Young S.K."/>
            <person name="Wortman J."/>
            <person name="Nusbaum C."/>
            <person name="Birren B."/>
        </authorList>
    </citation>
    <scope>NUCLEOTIDE SEQUENCE [LARGE SCALE GENOMIC DNA]</scope>
    <source>
        <strain evidence="3 4">CBS 650.93</strain>
    </source>
</reference>
<comment type="similarity">
    <text evidence="2">Belongs to the FAD-binding monooxygenase family.</text>
</comment>
<dbReference type="AlphaFoldDB" id="A0A0D2IQC4"/>
<protein>
    <submittedName>
        <fullName evidence="3">Uncharacterized protein</fullName>
    </submittedName>
</protein>
<dbReference type="PANTHER" id="PTHR42877">
    <property type="entry name" value="L-ORNITHINE N(5)-MONOOXYGENASE-RELATED"/>
    <property type="match status" value="1"/>
</dbReference>
<dbReference type="Proteomes" id="UP000053617">
    <property type="component" value="Unassembled WGS sequence"/>
</dbReference>
<dbReference type="InterPro" id="IPR036188">
    <property type="entry name" value="FAD/NAD-bd_sf"/>
</dbReference>
<dbReference type="Gene3D" id="3.50.50.60">
    <property type="entry name" value="FAD/NAD(P)-binding domain"/>
    <property type="match status" value="1"/>
</dbReference>
<comment type="cofactor">
    <cofactor evidence="1">
        <name>FAD</name>
        <dbReference type="ChEBI" id="CHEBI:57692"/>
    </cofactor>
</comment>
<keyword evidence="4" id="KW-1185">Reference proteome</keyword>
<dbReference type="VEuPathDB" id="FungiDB:Z518_02765"/>